<protein>
    <recommendedName>
        <fullName evidence="4">High light inducible protein</fullName>
    </recommendedName>
</protein>
<accession>A0A7S1YM18</accession>
<name>A0A7S1YM18_9STRA</name>
<evidence type="ECO:0000256" key="1">
    <source>
        <dbReference type="SAM" id="Coils"/>
    </source>
</evidence>
<evidence type="ECO:0000256" key="2">
    <source>
        <dbReference type="SAM" id="SignalP"/>
    </source>
</evidence>
<dbReference type="EMBL" id="HBGK01049462">
    <property type="protein sequence ID" value="CAD9309309.1"/>
    <property type="molecule type" value="Transcribed_RNA"/>
</dbReference>
<feature type="chain" id="PRO_5030684039" description="High light inducible protein" evidence="2">
    <location>
        <begin position="20"/>
        <end position="206"/>
    </location>
</feature>
<dbReference type="AlphaFoldDB" id="A0A7S1YM18"/>
<dbReference type="InterPro" id="IPR053091">
    <property type="entry name" value="PSII_Assembly/Photoprotect-Rel"/>
</dbReference>
<sequence length="206" mass="22588">MMSRSCALLLLLAVTASEAFTTITTIKSNVGTAFVSSTSSAVASLHMVPPPPESGSTSSSVGEFTKKEDDANDGVEVTGVEGEVVDPDNPDLPYVSGDYDWDEKYKDDPDWITGDQVPGKMVISMEEYEKQCAALDELEKKYLRRQALVDEWRSRRVGFTPVAEAYNGRMAMFFLTVGLLTELWTGVDMPGQIEELARILGIIGFE</sequence>
<feature type="signal peptide" evidence="2">
    <location>
        <begin position="1"/>
        <end position="19"/>
    </location>
</feature>
<keyword evidence="2" id="KW-0732">Signal</keyword>
<evidence type="ECO:0000313" key="3">
    <source>
        <dbReference type="EMBL" id="CAD9309309.1"/>
    </source>
</evidence>
<dbReference type="PANTHER" id="PTHR37752">
    <property type="entry name" value="OS02G0610700 PROTEIN"/>
    <property type="match status" value="1"/>
</dbReference>
<organism evidence="3">
    <name type="scientific">Grammatophora oceanica</name>
    <dbReference type="NCBI Taxonomy" id="210454"/>
    <lineage>
        <taxon>Eukaryota</taxon>
        <taxon>Sar</taxon>
        <taxon>Stramenopiles</taxon>
        <taxon>Ochrophyta</taxon>
        <taxon>Bacillariophyta</taxon>
        <taxon>Fragilariophyceae</taxon>
        <taxon>Fragilariophycidae</taxon>
        <taxon>Rhabdonematales</taxon>
        <taxon>Grammatophoraceae</taxon>
        <taxon>Grammatophora</taxon>
    </lineage>
</organism>
<keyword evidence="1" id="KW-0175">Coiled coil</keyword>
<reference evidence="3" key="1">
    <citation type="submission" date="2021-01" db="EMBL/GenBank/DDBJ databases">
        <authorList>
            <person name="Corre E."/>
            <person name="Pelletier E."/>
            <person name="Niang G."/>
            <person name="Scheremetjew M."/>
            <person name="Finn R."/>
            <person name="Kale V."/>
            <person name="Holt S."/>
            <person name="Cochrane G."/>
            <person name="Meng A."/>
            <person name="Brown T."/>
            <person name="Cohen L."/>
        </authorList>
    </citation>
    <scope>NUCLEOTIDE SEQUENCE</scope>
    <source>
        <strain evidence="3">CCMP 410</strain>
    </source>
</reference>
<dbReference type="PANTHER" id="PTHR37752:SF1">
    <property type="entry name" value="OS02G0610700 PROTEIN"/>
    <property type="match status" value="1"/>
</dbReference>
<proteinExistence type="predicted"/>
<gene>
    <name evidence="3" type="ORF">GOCE00092_LOCUS25938</name>
</gene>
<feature type="coiled-coil region" evidence="1">
    <location>
        <begin position="125"/>
        <end position="155"/>
    </location>
</feature>
<evidence type="ECO:0008006" key="4">
    <source>
        <dbReference type="Google" id="ProtNLM"/>
    </source>
</evidence>